<dbReference type="InterPro" id="IPR050794">
    <property type="entry name" value="CPA2_transporter"/>
</dbReference>
<organism evidence="6 7">
    <name type="scientific">Theobroma cacao</name>
    <name type="common">Cacao</name>
    <name type="synonym">Cocoa</name>
    <dbReference type="NCBI Taxonomy" id="3641"/>
    <lineage>
        <taxon>Eukaryota</taxon>
        <taxon>Viridiplantae</taxon>
        <taxon>Streptophyta</taxon>
        <taxon>Embryophyta</taxon>
        <taxon>Tracheophyta</taxon>
        <taxon>Spermatophyta</taxon>
        <taxon>Magnoliopsida</taxon>
        <taxon>eudicotyledons</taxon>
        <taxon>Gunneridae</taxon>
        <taxon>Pentapetalae</taxon>
        <taxon>rosids</taxon>
        <taxon>malvids</taxon>
        <taxon>Malvales</taxon>
        <taxon>Malvaceae</taxon>
        <taxon>Byttnerioideae</taxon>
        <taxon>Theobroma</taxon>
    </lineage>
</organism>
<evidence type="ECO:0000259" key="5">
    <source>
        <dbReference type="Pfam" id="PF23259"/>
    </source>
</evidence>
<dbReference type="Gramene" id="EOY07578">
    <property type="protein sequence ID" value="EOY07578"/>
    <property type="gene ID" value="TCM_021974"/>
</dbReference>
<gene>
    <name evidence="6" type="ORF">TCM_021974</name>
</gene>
<accession>A0A061ESD1</accession>
<dbReference type="PANTHER" id="PTHR32468:SF0">
    <property type="entry name" value="K(+)_H(+) ANTIPORTER 1"/>
    <property type="match status" value="1"/>
</dbReference>
<evidence type="ECO:0000256" key="2">
    <source>
        <dbReference type="ARBA" id="ARBA00022538"/>
    </source>
</evidence>
<evidence type="ECO:0000256" key="1">
    <source>
        <dbReference type="ARBA" id="ARBA00022448"/>
    </source>
</evidence>
<dbReference type="InParanoid" id="A0A061ESD1"/>
<dbReference type="AlphaFoldDB" id="A0A061ESD1"/>
<keyword evidence="3" id="KW-0630">Potassium</keyword>
<keyword evidence="4" id="KW-0406">Ion transport</keyword>
<dbReference type="InterPro" id="IPR057290">
    <property type="entry name" value="CHX17_C"/>
</dbReference>
<dbReference type="PANTHER" id="PTHR32468">
    <property type="entry name" value="CATION/H + ANTIPORTER"/>
    <property type="match status" value="1"/>
</dbReference>
<keyword evidence="2" id="KW-0633">Potassium transport</keyword>
<dbReference type="STRING" id="3641.A0A061ESD1"/>
<dbReference type="EMBL" id="CM001883">
    <property type="protein sequence ID" value="EOY07578.1"/>
    <property type="molecule type" value="Genomic_DNA"/>
</dbReference>
<dbReference type="Proteomes" id="UP000026915">
    <property type="component" value="Chromosome 5"/>
</dbReference>
<feature type="domain" description="Cation/H(+) antiporter C-terminal" evidence="5">
    <location>
        <begin position="19"/>
        <end position="179"/>
    </location>
</feature>
<dbReference type="Pfam" id="PF23259">
    <property type="entry name" value="CHX17_C"/>
    <property type="match status" value="1"/>
</dbReference>
<protein>
    <submittedName>
        <fullName evidence="6">Cation/H+ exchanger 20, putative isoform 2</fullName>
    </submittedName>
</protein>
<evidence type="ECO:0000313" key="7">
    <source>
        <dbReference type="Proteomes" id="UP000026915"/>
    </source>
</evidence>
<dbReference type="GO" id="GO:0006813">
    <property type="term" value="P:potassium ion transport"/>
    <property type="evidence" value="ECO:0007669"/>
    <property type="project" value="UniProtKB-KW"/>
</dbReference>
<name>A0A061ESD1_THECC</name>
<proteinExistence type="predicted"/>
<dbReference type="eggNOG" id="KOG1650">
    <property type="taxonomic scope" value="Eukaryota"/>
</dbReference>
<sequence>MVARLRGLLPLSPTGFAFCLGGPDDREALELGGRMADHPAVKVVVVRFVENEGLERDGVMLRPSPSTSTDKNYCFSTAIMNRAKEKESDEAAVAEFRSKWDGMVEYTEKTSRNFVEEVLGLGQCGDYDLIVVGKGRFPSPMVAKLADRQAEHAELGPIGDLLSSSGRRVLSSVLVIQQHDMAHAEETPVSKFVQHDYDKLKSDGSSGMGEISKVV</sequence>
<reference evidence="6 7" key="1">
    <citation type="journal article" date="2013" name="Genome Biol.">
        <title>The genome sequence of the most widely cultivated cacao type and its use to identify candidate genes regulating pod color.</title>
        <authorList>
            <person name="Motamayor J.C."/>
            <person name="Mockaitis K."/>
            <person name="Schmutz J."/>
            <person name="Haiminen N."/>
            <person name="Iii D.L."/>
            <person name="Cornejo O."/>
            <person name="Findley S.D."/>
            <person name="Zheng P."/>
            <person name="Utro F."/>
            <person name="Royaert S."/>
            <person name="Saski C."/>
            <person name="Jenkins J."/>
            <person name="Podicheti R."/>
            <person name="Zhao M."/>
            <person name="Scheffler B.E."/>
            <person name="Stack J.C."/>
            <person name="Feltus F.A."/>
            <person name="Mustiga G.M."/>
            <person name="Amores F."/>
            <person name="Phillips W."/>
            <person name="Marelli J.P."/>
            <person name="May G.D."/>
            <person name="Shapiro H."/>
            <person name="Ma J."/>
            <person name="Bustamante C.D."/>
            <person name="Schnell R.J."/>
            <person name="Main D."/>
            <person name="Gilbert D."/>
            <person name="Parida L."/>
            <person name="Kuhn D.N."/>
        </authorList>
    </citation>
    <scope>NUCLEOTIDE SEQUENCE [LARGE SCALE GENOMIC DNA]</scope>
    <source>
        <strain evidence="7">cv. Matina 1-6</strain>
    </source>
</reference>
<keyword evidence="1" id="KW-0813">Transport</keyword>
<evidence type="ECO:0000256" key="4">
    <source>
        <dbReference type="ARBA" id="ARBA00023065"/>
    </source>
</evidence>
<evidence type="ECO:0000313" key="6">
    <source>
        <dbReference type="EMBL" id="EOY07578.1"/>
    </source>
</evidence>
<keyword evidence="7" id="KW-1185">Reference proteome</keyword>
<dbReference type="HOGENOM" id="CLU_111793_0_0_1"/>
<evidence type="ECO:0000256" key="3">
    <source>
        <dbReference type="ARBA" id="ARBA00022958"/>
    </source>
</evidence>
<dbReference type="OMA" id="THECETQ"/>